<dbReference type="OrthoDB" id="9810477at2"/>
<dbReference type="AlphaFoldDB" id="A0A1G6ZEC4"/>
<name>A0A1G6ZEC4_9FLAO</name>
<dbReference type="Proteomes" id="UP000198517">
    <property type="component" value="Unassembled WGS sequence"/>
</dbReference>
<evidence type="ECO:0000313" key="3">
    <source>
        <dbReference type="EMBL" id="SDE00126.1"/>
    </source>
</evidence>
<keyword evidence="1" id="KW-0175">Coiled coil</keyword>
<keyword evidence="4" id="KW-1185">Reference proteome</keyword>
<reference evidence="3 4" key="1">
    <citation type="submission" date="2016-10" db="EMBL/GenBank/DDBJ databases">
        <authorList>
            <person name="de Groot N.N."/>
        </authorList>
    </citation>
    <scope>NUCLEOTIDE SEQUENCE [LARGE SCALE GENOMIC DNA]</scope>
    <source>
        <strain evidence="3 4">DSM 24015</strain>
    </source>
</reference>
<sequence>MKIKIIFTIGLLCGFLQVNSQQFNTLFATKLKDREVKNVIDTNAVSNKKENFLLKLFSKKRNKEKKNTETKNKNEKNEIIDSLKTLFKEYNENILKKVFIEKYKEIENRKNKSSNNQEKDSSPRIHMPIGDELVVTSKYGMRFHPIERKWKLHNGVDLKANFQNVYAVLNGFVTKAGWDTKGGGNYIVINHPMGFQTEYLHLSKVYYKVGELVKSGYVIGKSGMSGEATGPHLHFAVKEYGKFINPVKFLKELIKANNLISKNNE</sequence>
<dbReference type="InterPro" id="IPR016047">
    <property type="entry name" value="M23ase_b-sheet_dom"/>
</dbReference>
<gene>
    <name evidence="3" type="ORF">SAMN05421544_10235</name>
</gene>
<feature type="domain" description="M23ase beta-sheet core" evidence="2">
    <location>
        <begin position="152"/>
        <end position="246"/>
    </location>
</feature>
<dbReference type="Gene3D" id="2.70.70.10">
    <property type="entry name" value="Glucose Permease (Domain IIA)"/>
    <property type="match status" value="1"/>
</dbReference>
<accession>A0A1G6ZEC4</accession>
<dbReference type="InterPro" id="IPR050570">
    <property type="entry name" value="Cell_wall_metabolism_enzyme"/>
</dbReference>
<dbReference type="RefSeq" id="WP_092735779.1">
    <property type="nucleotide sequence ID" value="NZ_FNAS01000002.1"/>
</dbReference>
<evidence type="ECO:0000259" key="2">
    <source>
        <dbReference type="Pfam" id="PF01551"/>
    </source>
</evidence>
<evidence type="ECO:0000256" key="1">
    <source>
        <dbReference type="SAM" id="Coils"/>
    </source>
</evidence>
<dbReference type="PANTHER" id="PTHR21666">
    <property type="entry name" value="PEPTIDASE-RELATED"/>
    <property type="match status" value="1"/>
</dbReference>
<dbReference type="CDD" id="cd12797">
    <property type="entry name" value="M23_peptidase"/>
    <property type="match status" value="1"/>
</dbReference>
<proteinExistence type="predicted"/>
<dbReference type="SUPFAM" id="SSF51261">
    <property type="entry name" value="Duplicated hybrid motif"/>
    <property type="match status" value="1"/>
</dbReference>
<keyword evidence="3" id="KW-0378">Hydrolase</keyword>
<dbReference type="InterPro" id="IPR011055">
    <property type="entry name" value="Dup_hybrid_motif"/>
</dbReference>
<evidence type="ECO:0000313" key="4">
    <source>
        <dbReference type="Proteomes" id="UP000198517"/>
    </source>
</evidence>
<organism evidence="3 4">
    <name type="scientific">Riemerella columbipharyngis</name>
    <dbReference type="NCBI Taxonomy" id="1071918"/>
    <lineage>
        <taxon>Bacteria</taxon>
        <taxon>Pseudomonadati</taxon>
        <taxon>Bacteroidota</taxon>
        <taxon>Flavobacteriia</taxon>
        <taxon>Flavobacteriales</taxon>
        <taxon>Weeksellaceae</taxon>
        <taxon>Riemerella</taxon>
    </lineage>
</organism>
<dbReference type="PANTHER" id="PTHR21666:SF270">
    <property type="entry name" value="MUREIN HYDROLASE ACTIVATOR ENVC"/>
    <property type="match status" value="1"/>
</dbReference>
<dbReference type="STRING" id="1071918.SAMN05421544_10235"/>
<dbReference type="GO" id="GO:0004222">
    <property type="term" value="F:metalloendopeptidase activity"/>
    <property type="evidence" value="ECO:0007669"/>
    <property type="project" value="TreeGrafter"/>
</dbReference>
<protein>
    <submittedName>
        <fullName evidence="3">Murein DD-endopeptidase MepM and murein hydrolase activator NlpD, contain LysM domain</fullName>
    </submittedName>
</protein>
<dbReference type="EMBL" id="FNAS01000002">
    <property type="protein sequence ID" value="SDE00126.1"/>
    <property type="molecule type" value="Genomic_DNA"/>
</dbReference>
<feature type="coiled-coil region" evidence="1">
    <location>
        <begin position="58"/>
        <end position="93"/>
    </location>
</feature>
<dbReference type="Pfam" id="PF01551">
    <property type="entry name" value="Peptidase_M23"/>
    <property type="match status" value="1"/>
</dbReference>